<reference evidence="2 3" key="1">
    <citation type="submission" date="2018-11" db="EMBL/GenBank/DDBJ databases">
        <authorList>
            <consortium name="Pathogen Informatics"/>
        </authorList>
    </citation>
    <scope>NUCLEOTIDE SEQUENCE [LARGE SCALE GENOMIC DNA]</scope>
</reference>
<name>A0A3P6RYR0_CYLGO</name>
<protein>
    <submittedName>
        <fullName evidence="2">Uncharacterized protein</fullName>
    </submittedName>
</protein>
<keyword evidence="1" id="KW-0472">Membrane</keyword>
<evidence type="ECO:0000313" key="2">
    <source>
        <dbReference type="EMBL" id="VDK47098.1"/>
    </source>
</evidence>
<accession>A0A3P6RYR0</accession>
<evidence type="ECO:0000256" key="1">
    <source>
        <dbReference type="SAM" id="Phobius"/>
    </source>
</evidence>
<organism evidence="2 3">
    <name type="scientific">Cylicostephanus goldi</name>
    <name type="common">Nematode worm</name>
    <dbReference type="NCBI Taxonomy" id="71465"/>
    <lineage>
        <taxon>Eukaryota</taxon>
        <taxon>Metazoa</taxon>
        <taxon>Ecdysozoa</taxon>
        <taxon>Nematoda</taxon>
        <taxon>Chromadorea</taxon>
        <taxon>Rhabditida</taxon>
        <taxon>Rhabditina</taxon>
        <taxon>Rhabditomorpha</taxon>
        <taxon>Strongyloidea</taxon>
        <taxon>Strongylidae</taxon>
        <taxon>Cylicostephanus</taxon>
    </lineage>
</organism>
<keyword evidence="1" id="KW-0812">Transmembrane</keyword>
<sequence>MNLSTYQDLHVAFEKHSVVFGIQKGTMLFYGVMTNIVLVFTIYVMKTSRLELATIHRILMYCNILFPAIFCNTTCFIFVPYIVVPYSVIATLGPMSFGPSMTMLHMVIFCWFGTLSSVSIFYSVTLNYISVFHHSFLSSSIFSGVKVASIFIPILMLVVPSVILPYSLLSEPSPTTTVAELYPSSGAYLVRYSAVIVHYTWHGVELGVLGWAMAYTTIFVACGMMITKWVLVTIIIKLSER</sequence>
<evidence type="ECO:0000313" key="3">
    <source>
        <dbReference type="Proteomes" id="UP000271889"/>
    </source>
</evidence>
<feature type="transmembrane region" description="Helical" evidence="1">
    <location>
        <begin position="212"/>
        <end position="236"/>
    </location>
</feature>
<keyword evidence="3" id="KW-1185">Reference proteome</keyword>
<gene>
    <name evidence="2" type="ORF">CGOC_LOCUS935</name>
</gene>
<dbReference type="EMBL" id="UYRV01001508">
    <property type="protein sequence ID" value="VDK47098.1"/>
    <property type="molecule type" value="Genomic_DNA"/>
</dbReference>
<dbReference type="Proteomes" id="UP000271889">
    <property type="component" value="Unassembled WGS sequence"/>
</dbReference>
<dbReference type="OrthoDB" id="5875072at2759"/>
<feature type="transmembrane region" description="Helical" evidence="1">
    <location>
        <begin position="58"/>
        <end position="83"/>
    </location>
</feature>
<proteinExistence type="predicted"/>
<dbReference type="AlphaFoldDB" id="A0A3P6RYR0"/>
<feature type="transmembrane region" description="Helical" evidence="1">
    <location>
        <begin position="103"/>
        <end position="129"/>
    </location>
</feature>
<keyword evidence="1" id="KW-1133">Transmembrane helix</keyword>
<feature type="transmembrane region" description="Helical" evidence="1">
    <location>
        <begin position="27"/>
        <end position="46"/>
    </location>
</feature>
<feature type="transmembrane region" description="Helical" evidence="1">
    <location>
        <begin position="141"/>
        <end position="164"/>
    </location>
</feature>